<evidence type="ECO:0000313" key="4">
    <source>
        <dbReference type="Proteomes" id="UP001314263"/>
    </source>
</evidence>
<dbReference type="GO" id="GO:0033204">
    <property type="term" value="F:ribonuclease P RNA binding"/>
    <property type="evidence" value="ECO:0007669"/>
    <property type="project" value="TreeGrafter"/>
</dbReference>
<dbReference type="AlphaFoldDB" id="A0AAV1ICD1"/>
<proteinExistence type="predicted"/>
<dbReference type="SUPFAM" id="SSF160350">
    <property type="entry name" value="Rnp2-like"/>
    <property type="match status" value="1"/>
</dbReference>
<evidence type="ECO:0000259" key="2">
    <source>
        <dbReference type="Pfam" id="PF20976"/>
    </source>
</evidence>
<gene>
    <name evidence="3" type="ORF">CVIRNUC_008073</name>
</gene>
<accession>A0AAV1ICD1</accession>
<reference evidence="3 4" key="1">
    <citation type="submission" date="2023-10" db="EMBL/GenBank/DDBJ databases">
        <authorList>
            <person name="Maclean D."/>
            <person name="Macfadyen A."/>
        </authorList>
    </citation>
    <scope>NUCLEOTIDE SEQUENCE [LARGE SCALE GENOMIC DNA]</scope>
</reference>
<feature type="domain" description="Ribonucleases P/MRP subunit Pop8-like" evidence="2">
    <location>
        <begin position="29"/>
        <end position="95"/>
    </location>
</feature>
<sequence>MSEADARGAGQAIPQKTTTIACSKLFWRLRVKFEQKGLVEVDRELVRACLQQSLTQVFGKIGGAVPFEILSVQQESGVILLKTDKGDLAKVRAACTLISSCEGQACYFQVEAVSPFLASLAQDSRAFAAELPFPST</sequence>
<dbReference type="GO" id="GO:0005730">
    <property type="term" value="C:nucleolus"/>
    <property type="evidence" value="ECO:0007669"/>
    <property type="project" value="TreeGrafter"/>
</dbReference>
<dbReference type="InterPro" id="IPR038085">
    <property type="entry name" value="Rnp2-like_sf"/>
</dbReference>
<evidence type="ECO:0000256" key="1">
    <source>
        <dbReference type="ARBA" id="ARBA00022694"/>
    </source>
</evidence>
<dbReference type="PANTHER" id="PTHR15441:SF1">
    <property type="entry name" value="RIBONUCLEASE P PROTEIN SUBUNIT P14"/>
    <property type="match status" value="1"/>
</dbReference>
<keyword evidence="4" id="KW-1185">Reference proteome</keyword>
<keyword evidence="1" id="KW-0819">tRNA processing</keyword>
<dbReference type="InterPro" id="IPR049128">
    <property type="entry name" value="Pop8-like_dom"/>
</dbReference>
<dbReference type="Proteomes" id="UP001314263">
    <property type="component" value="Unassembled WGS sequence"/>
</dbReference>
<dbReference type="PANTHER" id="PTHR15441">
    <property type="entry name" value="RIBONUCLEASE P PROTEIN SUBUNIT P14"/>
    <property type="match status" value="1"/>
</dbReference>
<dbReference type="Gene3D" id="3.30.70.3250">
    <property type="entry name" value="Ribonuclease P, Pop5 subunit"/>
    <property type="match status" value="1"/>
</dbReference>
<evidence type="ECO:0000313" key="3">
    <source>
        <dbReference type="EMBL" id="CAK0784868.1"/>
    </source>
</evidence>
<name>A0AAV1ICD1_9CHLO</name>
<protein>
    <recommendedName>
        <fullName evidence="2">Ribonucleases P/MRP subunit Pop8-like domain-containing protein</fullName>
    </recommendedName>
</protein>
<dbReference type="Pfam" id="PF20976">
    <property type="entry name" value="Pop8"/>
    <property type="match status" value="1"/>
</dbReference>
<dbReference type="GO" id="GO:0001682">
    <property type="term" value="P:tRNA 5'-leader removal"/>
    <property type="evidence" value="ECO:0007669"/>
    <property type="project" value="TreeGrafter"/>
</dbReference>
<organism evidence="3 4">
    <name type="scientific">Coccomyxa viridis</name>
    <dbReference type="NCBI Taxonomy" id="1274662"/>
    <lineage>
        <taxon>Eukaryota</taxon>
        <taxon>Viridiplantae</taxon>
        <taxon>Chlorophyta</taxon>
        <taxon>core chlorophytes</taxon>
        <taxon>Trebouxiophyceae</taxon>
        <taxon>Trebouxiophyceae incertae sedis</taxon>
        <taxon>Coccomyxaceae</taxon>
        <taxon>Coccomyxa</taxon>
    </lineage>
</organism>
<dbReference type="EMBL" id="CAUYUE010000011">
    <property type="protein sequence ID" value="CAK0784868.1"/>
    <property type="molecule type" value="Genomic_DNA"/>
</dbReference>
<dbReference type="GO" id="GO:0030681">
    <property type="term" value="C:multimeric ribonuclease P complex"/>
    <property type="evidence" value="ECO:0007669"/>
    <property type="project" value="TreeGrafter"/>
</dbReference>
<comment type="caution">
    <text evidence="3">The sequence shown here is derived from an EMBL/GenBank/DDBJ whole genome shotgun (WGS) entry which is preliminary data.</text>
</comment>